<accession>A0A4Y8L324</accession>
<evidence type="ECO:0000313" key="3">
    <source>
        <dbReference type="EMBL" id="TFD96458.1"/>
    </source>
</evidence>
<dbReference type="PANTHER" id="PTHR37828">
    <property type="entry name" value="GSR2449 PROTEIN"/>
    <property type="match status" value="1"/>
</dbReference>
<dbReference type="GO" id="GO:0016787">
    <property type="term" value="F:hydrolase activity"/>
    <property type="evidence" value="ECO:0007669"/>
    <property type="project" value="UniProtKB-KW"/>
</dbReference>
<organism evidence="3 4">
    <name type="scientific">Dysgonomonas capnocytophagoides</name>
    <dbReference type="NCBI Taxonomy" id="45254"/>
    <lineage>
        <taxon>Bacteria</taxon>
        <taxon>Pseudomonadati</taxon>
        <taxon>Bacteroidota</taxon>
        <taxon>Bacteroidia</taxon>
        <taxon>Bacteroidales</taxon>
        <taxon>Dysgonomonadaceae</taxon>
        <taxon>Dysgonomonas</taxon>
    </lineage>
</organism>
<dbReference type="InterPro" id="IPR005545">
    <property type="entry name" value="YCII"/>
</dbReference>
<dbReference type="EMBL" id="SOML01000005">
    <property type="protein sequence ID" value="TFD96458.1"/>
    <property type="molecule type" value="Genomic_DNA"/>
</dbReference>
<sequence length="94" mass="10944">MFIFTLTYKKPLSEVEKYLEEHCVYLDLNYKAGNFIVSGRREPRTGGVIICKAETKDEALDIMKADPFYINEIAEYDVIEFIPSKYADGFEQFI</sequence>
<dbReference type="PANTHER" id="PTHR37828:SF1">
    <property type="entry name" value="YCII-RELATED DOMAIN-CONTAINING PROTEIN"/>
    <property type="match status" value="1"/>
</dbReference>
<comment type="similarity">
    <text evidence="1">Belongs to the YciI family.</text>
</comment>
<gene>
    <name evidence="3" type="ORF">E2605_09850</name>
</gene>
<dbReference type="Proteomes" id="UP000297861">
    <property type="component" value="Unassembled WGS sequence"/>
</dbReference>
<dbReference type="SUPFAM" id="SSF54909">
    <property type="entry name" value="Dimeric alpha+beta barrel"/>
    <property type="match status" value="1"/>
</dbReference>
<dbReference type="InterPro" id="IPR011008">
    <property type="entry name" value="Dimeric_a/b-barrel"/>
</dbReference>
<dbReference type="Pfam" id="PF03795">
    <property type="entry name" value="YCII"/>
    <property type="match status" value="1"/>
</dbReference>
<keyword evidence="3" id="KW-0378">Hydrolase</keyword>
<dbReference type="AlphaFoldDB" id="A0A4Y8L324"/>
<reference evidence="3 4" key="1">
    <citation type="submission" date="2019-03" db="EMBL/GenBank/DDBJ databases">
        <title>San Antonio Military Medical Center submission to MRSN (WRAIR), pending publication.</title>
        <authorList>
            <person name="Blyth D.M."/>
            <person name="Mccarthy S.L."/>
            <person name="Schall S.E."/>
            <person name="Stam J.A."/>
            <person name="Ong A.C."/>
            <person name="Mcgann P.T."/>
        </authorList>
    </citation>
    <scope>NUCLEOTIDE SEQUENCE [LARGE SCALE GENOMIC DNA]</scope>
    <source>
        <strain evidence="3 4">MRSN571793</strain>
    </source>
</reference>
<proteinExistence type="inferred from homology"/>
<evidence type="ECO:0000259" key="2">
    <source>
        <dbReference type="Pfam" id="PF03795"/>
    </source>
</evidence>
<keyword evidence="4" id="KW-1185">Reference proteome</keyword>
<evidence type="ECO:0000313" key="4">
    <source>
        <dbReference type="Proteomes" id="UP000297861"/>
    </source>
</evidence>
<protein>
    <submittedName>
        <fullName evidence="3">GTP cyclohydrolase</fullName>
    </submittedName>
</protein>
<name>A0A4Y8L324_9BACT</name>
<comment type="caution">
    <text evidence="3">The sequence shown here is derived from an EMBL/GenBank/DDBJ whole genome shotgun (WGS) entry which is preliminary data.</text>
</comment>
<dbReference type="RefSeq" id="WP_134436327.1">
    <property type="nucleotide sequence ID" value="NZ_SOML01000005.1"/>
</dbReference>
<dbReference type="Gene3D" id="3.30.70.1060">
    <property type="entry name" value="Dimeric alpha+beta barrel"/>
    <property type="match status" value="1"/>
</dbReference>
<evidence type="ECO:0000256" key="1">
    <source>
        <dbReference type="ARBA" id="ARBA00007689"/>
    </source>
</evidence>
<dbReference type="OrthoDB" id="9814407at2"/>
<feature type="domain" description="YCII-related" evidence="2">
    <location>
        <begin position="1"/>
        <end position="81"/>
    </location>
</feature>